<dbReference type="Proteomes" id="UP001163603">
    <property type="component" value="Chromosome 1"/>
</dbReference>
<sequence length="148" mass="16152">MSSLSLTFLIASPRVSSVPLSSSFSSSLNLNLSPPSSLSFRSGARRFASFKVQAMSKMLQDVESAQKTIVATSSAQDEDKKSSSISEVNHSRTFLDVRTEQVVYINIFSAELLSGISKEAEAGRLSSNLAALMEELYHNYKNAVNKYT</sequence>
<comment type="caution">
    <text evidence="1">The sequence shown here is derived from an EMBL/GenBank/DDBJ whole genome shotgun (WGS) entry which is preliminary data.</text>
</comment>
<evidence type="ECO:0000313" key="2">
    <source>
        <dbReference type="Proteomes" id="UP001163603"/>
    </source>
</evidence>
<protein>
    <submittedName>
        <fullName evidence="1">Uncharacterized protein</fullName>
    </submittedName>
</protein>
<evidence type="ECO:0000313" key="1">
    <source>
        <dbReference type="EMBL" id="KAJ0051421.1"/>
    </source>
</evidence>
<gene>
    <name evidence="1" type="ORF">Pint_03512</name>
</gene>
<reference evidence="2" key="1">
    <citation type="journal article" date="2023" name="G3 (Bethesda)">
        <title>Genome assembly and association tests identify interacting loci associated with vigor, precocity, and sex in interspecific pistachio rootstocks.</title>
        <authorList>
            <person name="Palmer W."/>
            <person name="Jacygrad E."/>
            <person name="Sagayaradj S."/>
            <person name="Cavanaugh K."/>
            <person name="Han R."/>
            <person name="Bertier L."/>
            <person name="Beede B."/>
            <person name="Kafkas S."/>
            <person name="Golino D."/>
            <person name="Preece J."/>
            <person name="Michelmore R."/>
        </authorList>
    </citation>
    <scope>NUCLEOTIDE SEQUENCE [LARGE SCALE GENOMIC DNA]</scope>
</reference>
<keyword evidence="2" id="KW-1185">Reference proteome</keyword>
<organism evidence="1 2">
    <name type="scientific">Pistacia integerrima</name>
    <dbReference type="NCBI Taxonomy" id="434235"/>
    <lineage>
        <taxon>Eukaryota</taxon>
        <taxon>Viridiplantae</taxon>
        <taxon>Streptophyta</taxon>
        <taxon>Embryophyta</taxon>
        <taxon>Tracheophyta</taxon>
        <taxon>Spermatophyta</taxon>
        <taxon>Magnoliopsida</taxon>
        <taxon>eudicotyledons</taxon>
        <taxon>Gunneridae</taxon>
        <taxon>Pentapetalae</taxon>
        <taxon>rosids</taxon>
        <taxon>malvids</taxon>
        <taxon>Sapindales</taxon>
        <taxon>Anacardiaceae</taxon>
        <taxon>Pistacia</taxon>
    </lineage>
</organism>
<name>A0ACC0ZF64_9ROSI</name>
<dbReference type="EMBL" id="CM047736">
    <property type="protein sequence ID" value="KAJ0051421.1"/>
    <property type="molecule type" value="Genomic_DNA"/>
</dbReference>
<accession>A0ACC0ZF64</accession>
<proteinExistence type="predicted"/>